<sequence>MDIPKKIRLLIYKDLRGKSSVNEQEDLDKWFFAYEHPSYPLSSRSLKTIKNRQKKFLKSQIQYKYSLVDQYKKFAAVFILFSIAISAYFLSNRDFPKSQQEKPVFYQEISAKFGERKLIKLNDGTQVKLFGPTSLFIHEDYPILREIKLVGEAFFDVRHDSLSPFFIDAGKFKIKVLGTSFLVQADSSQTSSVSIKSGIVNVSNEHDYSENLFKNEQIVFEKTEPLPLKRKIDPEISFAKVENILWYENTRLDFVLEDLKKWYGLEKLEQIGPIHEFKITGKYRNQTLKEILQSISYSTGIAYELNDKQLKITTK</sequence>
<dbReference type="Proteomes" id="UP000292209">
    <property type="component" value="Unassembled WGS sequence"/>
</dbReference>
<feature type="domain" description="FecR protein" evidence="2">
    <location>
        <begin position="109"/>
        <end position="200"/>
    </location>
</feature>
<dbReference type="EMBL" id="SGXG01000001">
    <property type="protein sequence ID" value="RZS98286.1"/>
    <property type="molecule type" value="Genomic_DNA"/>
</dbReference>
<organism evidence="4 5">
    <name type="scientific">Cecembia calidifontis</name>
    <dbReference type="NCBI Taxonomy" id="1187080"/>
    <lineage>
        <taxon>Bacteria</taxon>
        <taxon>Pseudomonadati</taxon>
        <taxon>Bacteroidota</taxon>
        <taxon>Cytophagia</taxon>
        <taxon>Cytophagales</taxon>
        <taxon>Cyclobacteriaceae</taxon>
        <taxon>Cecembia</taxon>
    </lineage>
</organism>
<feature type="domain" description="Protein FecR C-terminal" evidence="3">
    <location>
        <begin position="245"/>
        <end position="311"/>
    </location>
</feature>
<dbReference type="InterPro" id="IPR032508">
    <property type="entry name" value="FecR_C"/>
</dbReference>
<dbReference type="Pfam" id="PF04773">
    <property type="entry name" value="FecR"/>
    <property type="match status" value="1"/>
</dbReference>
<evidence type="ECO:0000256" key="1">
    <source>
        <dbReference type="SAM" id="Phobius"/>
    </source>
</evidence>
<comment type="caution">
    <text evidence="4">The sequence shown here is derived from an EMBL/GenBank/DDBJ whole genome shotgun (WGS) entry which is preliminary data.</text>
</comment>
<dbReference type="GO" id="GO:0016989">
    <property type="term" value="F:sigma factor antagonist activity"/>
    <property type="evidence" value="ECO:0007669"/>
    <property type="project" value="TreeGrafter"/>
</dbReference>
<evidence type="ECO:0000313" key="5">
    <source>
        <dbReference type="Proteomes" id="UP000292209"/>
    </source>
</evidence>
<dbReference type="PANTHER" id="PTHR30273">
    <property type="entry name" value="PERIPLASMIC SIGNAL SENSOR AND SIGMA FACTOR ACTIVATOR FECR-RELATED"/>
    <property type="match status" value="1"/>
</dbReference>
<keyword evidence="1" id="KW-0472">Membrane</keyword>
<dbReference type="Gene3D" id="2.60.120.1440">
    <property type="match status" value="1"/>
</dbReference>
<keyword evidence="1" id="KW-1133">Transmembrane helix</keyword>
<feature type="transmembrane region" description="Helical" evidence="1">
    <location>
        <begin position="74"/>
        <end position="91"/>
    </location>
</feature>
<dbReference type="InterPro" id="IPR006860">
    <property type="entry name" value="FecR"/>
</dbReference>
<dbReference type="InterPro" id="IPR012373">
    <property type="entry name" value="Ferrdict_sens_TM"/>
</dbReference>
<dbReference type="PANTHER" id="PTHR30273:SF2">
    <property type="entry name" value="PROTEIN FECR"/>
    <property type="match status" value="1"/>
</dbReference>
<accession>A0A4Q7PD50</accession>
<dbReference type="Pfam" id="PF16344">
    <property type="entry name" value="FecR_C"/>
    <property type="match status" value="1"/>
</dbReference>
<protein>
    <submittedName>
        <fullName evidence="4">FecR family protein</fullName>
    </submittedName>
</protein>
<gene>
    <name evidence="4" type="ORF">BC751_3929</name>
</gene>
<evidence type="ECO:0000259" key="2">
    <source>
        <dbReference type="Pfam" id="PF04773"/>
    </source>
</evidence>
<reference evidence="4 5" key="1">
    <citation type="submission" date="2019-02" db="EMBL/GenBank/DDBJ databases">
        <title>Genomic Encyclopedia of Archaeal and Bacterial Type Strains, Phase II (KMG-II): from individual species to whole genera.</title>
        <authorList>
            <person name="Goeker M."/>
        </authorList>
    </citation>
    <scope>NUCLEOTIDE SEQUENCE [LARGE SCALE GENOMIC DNA]</scope>
    <source>
        <strain evidence="4 5">DSM 21411</strain>
    </source>
</reference>
<evidence type="ECO:0000313" key="4">
    <source>
        <dbReference type="EMBL" id="RZS98286.1"/>
    </source>
</evidence>
<dbReference type="Gene3D" id="3.55.50.30">
    <property type="match status" value="1"/>
</dbReference>
<dbReference type="AlphaFoldDB" id="A0A4Q7PD50"/>
<name>A0A4Q7PD50_9BACT</name>
<evidence type="ECO:0000259" key="3">
    <source>
        <dbReference type="Pfam" id="PF16344"/>
    </source>
</evidence>
<keyword evidence="1" id="KW-0812">Transmembrane</keyword>
<proteinExistence type="predicted"/>
<keyword evidence="5" id="KW-1185">Reference proteome</keyword>
<dbReference type="RefSeq" id="WP_278043612.1">
    <property type="nucleotide sequence ID" value="NZ_SGXG01000001.1"/>
</dbReference>